<keyword evidence="2" id="KW-0496">Mitochondrion</keyword>
<feature type="domain" description="Senescence" evidence="1">
    <location>
        <begin position="153"/>
        <end position="318"/>
    </location>
</feature>
<dbReference type="Pfam" id="PF06911">
    <property type="entry name" value="Senescence"/>
    <property type="match status" value="1"/>
</dbReference>
<geneLocation type="mitochondrion" evidence="2"/>
<proteinExistence type="predicted"/>
<protein>
    <recommendedName>
        <fullName evidence="1">Senescence domain-containing protein</fullName>
    </recommendedName>
</protein>
<dbReference type="Proteomes" id="UP000290189">
    <property type="component" value="Unassembled WGS sequence"/>
</dbReference>
<evidence type="ECO:0000259" key="1">
    <source>
        <dbReference type="Pfam" id="PF06911"/>
    </source>
</evidence>
<organism evidence="2 3">
    <name type="scientific">Plasmodiophora brassicae</name>
    <name type="common">Clubroot disease agent</name>
    <dbReference type="NCBI Taxonomy" id="37360"/>
    <lineage>
        <taxon>Eukaryota</taxon>
        <taxon>Sar</taxon>
        <taxon>Rhizaria</taxon>
        <taxon>Endomyxa</taxon>
        <taxon>Phytomyxea</taxon>
        <taxon>Plasmodiophorida</taxon>
        <taxon>Plasmodiophoridae</taxon>
        <taxon>Plasmodiophora</taxon>
    </lineage>
</organism>
<evidence type="ECO:0000313" key="2">
    <source>
        <dbReference type="EMBL" id="SPR00328.1"/>
    </source>
</evidence>
<dbReference type="InterPro" id="IPR045036">
    <property type="entry name" value="Spartin-like"/>
</dbReference>
<dbReference type="AlphaFoldDB" id="A0A3P3YJF1"/>
<dbReference type="InterPro" id="IPR009686">
    <property type="entry name" value="Senescence/spartin_C"/>
</dbReference>
<dbReference type="PANTHER" id="PTHR21068:SF43">
    <property type="entry name" value="SPARTIN"/>
    <property type="match status" value="1"/>
</dbReference>
<dbReference type="PANTHER" id="PTHR21068">
    <property type="entry name" value="SPARTIN"/>
    <property type="match status" value="1"/>
</dbReference>
<dbReference type="GO" id="GO:0005886">
    <property type="term" value="C:plasma membrane"/>
    <property type="evidence" value="ECO:0007669"/>
    <property type="project" value="TreeGrafter"/>
</dbReference>
<dbReference type="EMBL" id="OVEO01000014">
    <property type="protein sequence ID" value="SPR00328.1"/>
    <property type="molecule type" value="Genomic_DNA"/>
</dbReference>
<gene>
    <name evidence="2" type="ORF">PLBR_LOCUS7543</name>
</gene>
<name>A0A3P3YJF1_PLABS</name>
<evidence type="ECO:0000313" key="3">
    <source>
        <dbReference type="Proteomes" id="UP000290189"/>
    </source>
</evidence>
<accession>A0A3P3YJF1</accession>
<reference evidence="2 3" key="1">
    <citation type="submission" date="2018-03" db="EMBL/GenBank/DDBJ databases">
        <authorList>
            <person name="Fogelqvist J."/>
        </authorList>
    </citation>
    <scope>NUCLEOTIDE SEQUENCE [LARGE SCALE GENOMIC DNA]</scope>
</reference>
<sequence>MRLPIGVATLLAVRDTGVYQVCAPGAFQLEQDERPRDDGGRQDGALRLVWADGTLRLPGKCLVIDADDDMLVAFDSDSDQCHIVHVDGDTLDADAFEVLVNVIRQACTFVPRDQCPQGLISKPLVIVPATTVELAERGDAAAPVPARSSLATSIEQGAGTITRGIKRCSSLISGSLLLGSAAVQSRITPSRSQLPVHPAVRDTVHAASTAATAVATTCHSVVEAFSSAVSGPEPSTVSQSALSQVVRSSVRGACQVGLACSDASLEIVHSAYRAGTDILAHKYGEQVGQVLRDGSDVLMGSRVVAQTIRRLCLQTLLSTVVADEQGPNHNVTGQR</sequence>